<reference evidence="1 2" key="1">
    <citation type="journal article" date="2017" name="Front. Microbiol.">
        <title>Genomics reveals a unique clone of Burkholderia cenocepacia harbouring an actively excising novel genomic island.</title>
        <authorList>
            <person name="Patil P."/>
            <person name="Mali S."/>
            <person name="Midha S."/>
            <person name="Gautam V."/>
            <person name="Dash L."/>
            <person name="Kumar S."/>
            <person name="Shastri J."/>
            <person name="Singhal L."/>
            <person name="Patil P.B."/>
        </authorList>
    </citation>
    <scope>NUCLEOTIDE SEQUENCE [LARGE SCALE GENOMIC DNA]</scope>
    <source>
        <strain evidence="1 2">BC-19</strain>
    </source>
</reference>
<sequence>MSLKQQIVDDKTGEVKSERKLPDNHGFLMMFDVGSELMEEIIDEYPKAAAMLTRMTRMMDGTNTLIASRETLGSLLNMSRGTVGRCIRYLKEKKAITTSTIGNITAIHVNSRIAWKNGLAKAKYAKFNATVIISEKEQKYDAEITTTRSKIVGKIKP</sequence>
<name>A0ABD4UCK9_9BURK</name>
<dbReference type="RefSeq" id="WP_143262285.1">
    <property type="nucleotide sequence ID" value="NZ_JAIMHC010000001.1"/>
</dbReference>
<organism evidence="1 2">
    <name type="scientific">Burkholderia cenocepacia</name>
    <dbReference type="NCBI Taxonomy" id="95486"/>
    <lineage>
        <taxon>Bacteria</taxon>
        <taxon>Pseudomonadati</taxon>
        <taxon>Pseudomonadota</taxon>
        <taxon>Betaproteobacteria</taxon>
        <taxon>Burkholderiales</taxon>
        <taxon>Burkholderiaceae</taxon>
        <taxon>Burkholderia</taxon>
        <taxon>Burkholderia cepacia complex</taxon>
    </lineage>
</organism>
<dbReference type="AlphaFoldDB" id="A0ABD4UCK9"/>
<dbReference type="InterPro" id="IPR036388">
    <property type="entry name" value="WH-like_DNA-bd_sf"/>
</dbReference>
<dbReference type="EMBL" id="JYMX02000008">
    <property type="protein sequence ID" value="MCW3712043.1"/>
    <property type="molecule type" value="Genomic_DNA"/>
</dbReference>
<gene>
    <name evidence="1" type="ORF">UE95_012175</name>
</gene>
<accession>A0ABD4UCK9</accession>
<evidence type="ECO:0000313" key="1">
    <source>
        <dbReference type="EMBL" id="MCW3712043.1"/>
    </source>
</evidence>
<dbReference type="Proteomes" id="UP000191686">
    <property type="component" value="Unassembled WGS sequence"/>
</dbReference>
<dbReference type="Gene3D" id="1.10.10.10">
    <property type="entry name" value="Winged helix-like DNA-binding domain superfamily/Winged helix DNA-binding domain"/>
    <property type="match status" value="1"/>
</dbReference>
<protein>
    <submittedName>
        <fullName evidence="1">Winged helix-turn-helix domain-containing protein</fullName>
    </submittedName>
</protein>
<reference evidence="1 2" key="2">
    <citation type="journal article" date="2017" name="Front. Microbiol.">
        <title>Genomics Reveals a Unique Clone of Burkholderia cenocepacia Harboring an Actively Excising Novel Genomic Island.</title>
        <authorList>
            <person name="Patil P.P."/>
            <person name="Mali S."/>
            <person name="Midha S."/>
            <person name="Gautam V."/>
            <person name="Dash L."/>
            <person name="Kumar S."/>
            <person name="Shastri J."/>
            <person name="Singhal L."/>
            <person name="Patil P.B."/>
        </authorList>
    </citation>
    <scope>NUCLEOTIDE SEQUENCE [LARGE SCALE GENOMIC DNA]</scope>
    <source>
        <strain evidence="1 2">BC-19</strain>
    </source>
</reference>
<evidence type="ECO:0000313" key="2">
    <source>
        <dbReference type="Proteomes" id="UP000191686"/>
    </source>
</evidence>
<comment type="caution">
    <text evidence="1">The sequence shown here is derived from an EMBL/GenBank/DDBJ whole genome shotgun (WGS) entry which is preliminary data.</text>
</comment>
<proteinExistence type="predicted"/>